<evidence type="ECO:0000313" key="2">
    <source>
        <dbReference type="Proteomes" id="UP001596011"/>
    </source>
</evidence>
<evidence type="ECO:0000313" key="1">
    <source>
        <dbReference type="EMBL" id="MFC4627474.1"/>
    </source>
</evidence>
<dbReference type="RefSeq" id="WP_377132653.1">
    <property type="nucleotide sequence ID" value="NZ_JBHSFI010000002.1"/>
</dbReference>
<protein>
    <recommendedName>
        <fullName evidence="3">PH (Pleckstrin Homology) domain-containing protein</fullName>
    </recommendedName>
</protein>
<proteinExistence type="predicted"/>
<sequence>MATYDEVWADDTILLCNDGHVLEIFGFTDAHRYHLGMHRPRIEIEERKRSTKVVVKTTGGGHTFDVGPAQLDAVRAFATRLDEAVALAITRTPPRP</sequence>
<comment type="caution">
    <text evidence="1">The sequence shown here is derived from an EMBL/GenBank/DDBJ whole genome shotgun (WGS) entry which is preliminary data.</text>
</comment>
<dbReference type="Proteomes" id="UP001596011">
    <property type="component" value="Unassembled WGS sequence"/>
</dbReference>
<organism evidence="1 2">
    <name type="scientific">Promicromonospora alba</name>
    <dbReference type="NCBI Taxonomy" id="1616110"/>
    <lineage>
        <taxon>Bacteria</taxon>
        <taxon>Bacillati</taxon>
        <taxon>Actinomycetota</taxon>
        <taxon>Actinomycetes</taxon>
        <taxon>Micrococcales</taxon>
        <taxon>Promicromonosporaceae</taxon>
        <taxon>Promicromonospora</taxon>
    </lineage>
</organism>
<dbReference type="EMBL" id="JBHSFI010000002">
    <property type="protein sequence ID" value="MFC4627474.1"/>
    <property type="molecule type" value="Genomic_DNA"/>
</dbReference>
<name>A0ABV9HBY2_9MICO</name>
<evidence type="ECO:0008006" key="3">
    <source>
        <dbReference type="Google" id="ProtNLM"/>
    </source>
</evidence>
<reference evidence="2" key="1">
    <citation type="journal article" date="2019" name="Int. J. Syst. Evol. Microbiol.">
        <title>The Global Catalogue of Microorganisms (GCM) 10K type strain sequencing project: providing services to taxonomists for standard genome sequencing and annotation.</title>
        <authorList>
            <consortium name="The Broad Institute Genomics Platform"/>
            <consortium name="The Broad Institute Genome Sequencing Center for Infectious Disease"/>
            <person name="Wu L."/>
            <person name="Ma J."/>
        </authorList>
    </citation>
    <scope>NUCLEOTIDE SEQUENCE [LARGE SCALE GENOMIC DNA]</scope>
    <source>
        <strain evidence="2">CCUG 42722</strain>
    </source>
</reference>
<gene>
    <name evidence="1" type="ORF">ACFO6V_04455</name>
</gene>
<keyword evidence="2" id="KW-1185">Reference proteome</keyword>
<accession>A0ABV9HBY2</accession>